<evidence type="ECO:0000313" key="1">
    <source>
        <dbReference type="EMBL" id="GAI97982.1"/>
    </source>
</evidence>
<dbReference type="InterPro" id="IPR013785">
    <property type="entry name" value="Aldolase_TIM"/>
</dbReference>
<dbReference type="EMBL" id="BARW01023637">
    <property type="protein sequence ID" value="GAI97982.1"/>
    <property type="molecule type" value="Genomic_DNA"/>
</dbReference>
<organism evidence="1">
    <name type="scientific">marine sediment metagenome</name>
    <dbReference type="NCBI Taxonomy" id="412755"/>
    <lineage>
        <taxon>unclassified sequences</taxon>
        <taxon>metagenomes</taxon>
        <taxon>ecological metagenomes</taxon>
    </lineage>
</organism>
<proteinExistence type="predicted"/>
<accession>X1SY58</accession>
<protein>
    <submittedName>
        <fullName evidence="1">Uncharacterized protein</fullName>
    </submittedName>
</protein>
<feature type="non-terminal residue" evidence="1">
    <location>
        <position position="33"/>
    </location>
</feature>
<gene>
    <name evidence="1" type="ORF">S12H4_39153</name>
</gene>
<sequence>MKVQIANRITGENNPVFIIAELSANHLQKFDNA</sequence>
<dbReference type="Gene3D" id="3.20.20.70">
    <property type="entry name" value="Aldolase class I"/>
    <property type="match status" value="1"/>
</dbReference>
<dbReference type="AlphaFoldDB" id="X1SY58"/>
<name>X1SY58_9ZZZZ</name>
<comment type="caution">
    <text evidence="1">The sequence shown here is derived from an EMBL/GenBank/DDBJ whole genome shotgun (WGS) entry which is preliminary data.</text>
</comment>
<reference evidence="1" key="1">
    <citation type="journal article" date="2014" name="Front. Microbiol.">
        <title>High frequency of phylogenetically diverse reductive dehalogenase-homologous genes in deep subseafloor sedimentary metagenomes.</title>
        <authorList>
            <person name="Kawai M."/>
            <person name="Futagami T."/>
            <person name="Toyoda A."/>
            <person name="Takaki Y."/>
            <person name="Nishi S."/>
            <person name="Hori S."/>
            <person name="Arai W."/>
            <person name="Tsubouchi T."/>
            <person name="Morono Y."/>
            <person name="Uchiyama I."/>
            <person name="Ito T."/>
            <person name="Fujiyama A."/>
            <person name="Inagaki F."/>
            <person name="Takami H."/>
        </authorList>
    </citation>
    <scope>NUCLEOTIDE SEQUENCE</scope>
    <source>
        <strain evidence="1">Expedition CK06-06</strain>
    </source>
</reference>